<accession>A0AAD5RT22</accession>
<evidence type="ECO:0000313" key="2">
    <source>
        <dbReference type="EMBL" id="KAJ2903475.1"/>
    </source>
</evidence>
<organism evidence="2 3">
    <name type="scientific">Zalerion maritima</name>
    <dbReference type="NCBI Taxonomy" id="339359"/>
    <lineage>
        <taxon>Eukaryota</taxon>
        <taxon>Fungi</taxon>
        <taxon>Dikarya</taxon>
        <taxon>Ascomycota</taxon>
        <taxon>Pezizomycotina</taxon>
        <taxon>Sordariomycetes</taxon>
        <taxon>Lulworthiomycetidae</taxon>
        <taxon>Lulworthiales</taxon>
        <taxon>Lulworthiaceae</taxon>
        <taxon>Zalerion</taxon>
    </lineage>
</organism>
<evidence type="ECO:0000256" key="1">
    <source>
        <dbReference type="SAM" id="MobiDB-lite"/>
    </source>
</evidence>
<keyword evidence="3" id="KW-1185">Reference proteome</keyword>
<dbReference type="AlphaFoldDB" id="A0AAD5RT22"/>
<reference evidence="2" key="1">
    <citation type="submission" date="2022-07" db="EMBL/GenBank/DDBJ databases">
        <title>Draft genome sequence of Zalerion maritima ATCC 34329, a (micro)plastics degrading marine fungus.</title>
        <authorList>
            <person name="Paco A."/>
            <person name="Goncalves M.F.M."/>
            <person name="Rocha-Santos T.A.P."/>
            <person name="Alves A."/>
        </authorList>
    </citation>
    <scope>NUCLEOTIDE SEQUENCE</scope>
    <source>
        <strain evidence="2">ATCC 34329</strain>
    </source>
</reference>
<feature type="region of interest" description="Disordered" evidence="1">
    <location>
        <begin position="112"/>
        <end position="164"/>
    </location>
</feature>
<feature type="compositionally biased region" description="Polar residues" evidence="1">
    <location>
        <begin position="684"/>
        <end position="710"/>
    </location>
</feature>
<feature type="compositionally biased region" description="Basic and acidic residues" evidence="1">
    <location>
        <begin position="47"/>
        <end position="64"/>
    </location>
</feature>
<comment type="caution">
    <text evidence="2">The sequence shown here is derived from an EMBL/GenBank/DDBJ whole genome shotgun (WGS) entry which is preliminary data.</text>
</comment>
<sequence length="884" mass="97139">MAAAQPDPTQGGSGPPESLHALQRQQSESLSHTRRMRPPTIESFAEDANRVPLRPEKAKRESRMGLRSLFGRSSARNTKDARAEPRLSGGVRSSIADFSNWPHALHASRSEAQLSTMLQSETSSTAGSNKSLPPLPTISVPRRTNTNGKEKAFNTTPPKAPTAAAATWHPPPLFQAYPQAIRHAHLPAPALSADALIRQNARRGSDLHLLEDLNQTTSALETDGQSSKAQNSEKSKKRHRRNTSTSTLKLDWTTKVFVLVTSGYLLQYSGEGQFDRGPEKILQLNKTSAAFASDSIPGRHWVLQVCSSMEPDGTLASDSRSIFSRIPFRGEKKSASNFLMVFEDADDMESWIVLLRREIEALGGKKNLSETGKPKVVEALVSGSLKPQASQRTLIVRDPERFSRVISPDQFSWNNESSASSQHRPDTPPEQNYDDVSTTTSIVSHDGRQLDSLRDSGNRLSYLSSGQRTVITSTGSSPAASPIRESFSSEQEDSTRSHALDVMPEVRLRPNAALISDRRQSMQSLTPMIDYRPIPPPIRPQSTTPDAGSTHSPVSFQTIPNFSVPQSVGKRYSFVRSPSMEGGQFPPPPLHARQPLLKGMRKSPPTALPMTRPLSTVADQPSPDSPHIWSPTQQRTTDIIASEAPDSASMFSSWIHETTWEQSQPATSQARFPARRSSFMPTHDTMSATSQPSPRRFSSMQTLRASSMSPEPTPPEFHGTFHIPNPSTQPRGLPPVSLSEMQDDSSRCRSSMESYGSRSLSPGPPSSKKSNRASMMSMNSLHSNHSQSSDAPSRPLMQRPIEVTVTEFDSQDHSSHLRHISIIENTPRSQQGLVPSAAKNLYNRRSMPQLVEGPPLAPPPNCALPPIPQKHPETSSSHWKTVRI</sequence>
<feature type="region of interest" description="Disordered" evidence="1">
    <location>
        <begin position="852"/>
        <end position="884"/>
    </location>
</feature>
<gene>
    <name evidence="2" type="ORF">MKZ38_009874</name>
</gene>
<name>A0AAD5RT22_9PEZI</name>
<dbReference type="Proteomes" id="UP001201980">
    <property type="component" value="Unassembled WGS sequence"/>
</dbReference>
<feature type="region of interest" description="Disordered" evidence="1">
    <location>
        <begin position="659"/>
        <end position="772"/>
    </location>
</feature>
<feature type="compositionally biased region" description="Polar residues" evidence="1">
    <location>
        <begin position="659"/>
        <end position="670"/>
    </location>
</feature>
<feature type="compositionally biased region" description="Polar residues" evidence="1">
    <location>
        <begin position="217"/>
        <end position="232"/>
    </location>
</feature>
<feature type="compositionally biased region" description="Polar residues" evidence="1">
    <location>
        <begin position="409"/>
        <end position="422"/>
    </location>
</feature>
<feature type="compositionally biased region" description="Polar residues" evidence="1">
    <location>
        <begin position="467"/>
        <end position="479"/>
    </location>
</feature>
<feature type="region of interest" description="Disordered" evidence="1">
    <location>
        <begin position="467"/>
        <end position="497"/>
    </location>
</feature>
<feature type="region of interest" description="Disordered" evidence="1">
    <location>
        <begin position="217"/>
        <end position="244"/>
    </location>
</feature>
<evidence type="ECO:0008006" key="4">
    <source>
        <dbReference type="Google" id="ProtNLM"/>
    </source>
</evidence>
<proteinExistence type="predicted"/>
<feature type="compositionally biased region" description="Low complexity" evidence="1">
    <location>
        <begin position="153"/>
        <end position="164"/>
    </location>
</feature>
<feature type="region of interest" description="Disordered" evidence="1">
    <location>
        <begin position="407"/>
        <end position="437"/>
    </location>
</feature>
<dbReference type="EMBL" id="JAKWBI020000080">
    <property type="protein sequence ID" value="KAJ2903475.1"/>
    <property type="molecule type" value="Genomic_DNA"/>
</dbReference>
<protein>
    <recommendedName>
        <fullName evidence="4">Peptidase family M20/M25/M40 protein</fullName>
    </recommendedName>
</protein>
<feature type="compositionally biased region" description="Polar residues" evidence="1">
    <location>
        <begin position="112"/>
        <end position="131"/>
    </location>
</feature>
<evidence type="ECO:0000313" key="3">
    <source>
        <dbReference type="Proteomes" id="UP001201980"/>
    </source>
</evidence>
<feature type="region of interest" description="Disordered" evidence="1">
    <location>
        <begin position="1"/>
        <end position="93"/>
    </location>
</feature>
<feature type="compositionally biased region" description="Polar residues" evidence="1">
    <location>
        <begin position="874"/>
        <end position="884"/>
    </location>
</feature>
<feature type="compositionally biased region" description="Pro residues" evidence="1">
    <location>
        <begin position="855"/>
        <end position="869"/>
    </location>
</feature>